<gene>
    <name evidence="2" type="ORF">HLH21_10625</name>
</gene>
<organism evidence="2 3">
    <name type="scientific">Gluconacetobacter johannae</name>
    <dbReference type="NCBI Taxonomy" id="112140"/>
    <lineage>
        <taxon>Bacteria</taxon>
        <taxon>Pseudomonadati</taxon>
        <taxon>Pseudomonadota</taxon>
        <taxon>Alphaproteobacteria</taxon>
        <taxon>Acetobacterales</taxon>
        <taxon>Acetobacteraceae</taxon>
        <taxon>Gluconacetobacter</taxon>
    </lineage>
</organism>
<dbReference type="PANTHER" id="PTHR15887">
    <property type="entry name" value="TRANSMEMBRANE PROTEIN 69"/>
    <property type="match status" value="1"/>
</dbReference>
<dbReference type="EMBL" id="JABEQH010000013">
    <property type="protein sequence ID" value="MBB2176380.1"/>
    <property type="molecule type" value="Genomic_DNA"/>
</dbReference>
<evidence type="ECO:0000256" key="1">
    <source>
        <dbReference type="SAM" id="Phobius"/>
    </source>
</evidence>
<keyword evidence="1" id="KW-0812">Transmembrane</keyword>
<keyword evidence="1" id="KW-0472">Membrane</keyword>
<protein>
    <submittedName>
        <fullName evidence="2">DUF3429 domain-containing protein</fullName>
    </submittedName>
</protein>
<feature type="transmembrane region" description="Helical" evidence="1">
    <location>
        <begin position="7"/>
        <end position="31"/>
    </location>
</feature>
<feature type="transmembrane region" description="Helical" evidence="1">
    <location>
        <begin position="81"/>
        <end position="99"/>
    </location>
</feature>
<dbReference type="Pfam" id="PF11911">
    <property type="entry name" value="DUF3429"/>
    <property type="match status" value="1"/>
</dbReference>
<dbReference type="InterPro" id="IPR021836">
    <property type="entry name" value="DUF3429"/>
</dbReference>
<evidence type="ECO:0000313" key="3">
    <source>
        <dbReference type="Proteomes" id="UP000561066"/>
    </source>
</evidence>
<sequence>MKRLPLLAIIMGIASLFPVIVCSAGVIFFPADRPVPGLMMALVEYSALLLAFTGAVHWGLALESPAIVAVPGMARTDNRRLLLGGLPVLIGWLAIHVTFLGHMTIGLAVLLAGFGGVFLAERAAWRRGDLPSGYLALRLCVTVVVVTCLAAVLLVRLV</sequence>
<dbReference type="Proteomes" id="UP000561066">
    <property type="component" value="Unassembled WGS sequence"/>
</dbReference>
<keyword evidence="3" id="KW-1185">Reference proteome</keyword>
<dbReference type="RefSeq" id="WP_182943735.1">
    <property type="nucleotide sequence ID" value="NZ_JABEQH010000013.1"/>
</dbReference>
<accession>A0A7W4J807</accession>
<dbReference type="PANTHER" id="PTHR15887:SF1">
    <property type="entry name" value="TRANSMEMBRANE PROTEIN 69"/>
    <property type="match status" value="1"/>
</dbReference>
<dbReference type="AlphaFoldDB" id="A0A7W4J807"/>
<feature type="transmembrane region" description="Helical" evidence="1">
    <location>
        <begin position="37"/>
        <end position="60"/>
    </location>
</feature>
<feature type="transmembrane region" description="Helical" evidence="1">
    <location>
        <begin position="135"/>
        <end position="155"/>
    </location>
</feature>
<evidence type="ECO:0000313" key="2">
    <source>
        <dbReference type="EMBL" id="MBB2176380.1"/>
    </source>
</evidence>
<name>A0A7W4J807_9PROT</name>
<reference evidence="2 3" key="1">
    <citation type="submission" date="2020-04" db="EMBL/GenBank/DDBJ databases">
        <title>Description of novel Gluconacetobacter.</title>
        <authorList>
            <person name="Sombolestani A."/>
        </authorList>
    </citation>
    <scope>NUCLEOTIDE SEQUENCE [LARGE SCALE GENOMIC DNA]</scope>
    <source>
        <strain evidence="2 3">LMG 21312</strain>
    </source>
</reference>
<proteinExistence type="predicted"/>
<feature type="transmembrane region" description="Helical" evidence="1">
    <location>
        <begin position="105"/>
        <end position="123"/>
    </location>
</feature>
<comment type="caution">
    <text evidence="2">The sequence shown here is derived from an EMBL/GenBank/DDBJ whole genome shotgun (WGS) entry which is preliminary data.</text>
</comment>
<keyword evidence="1" id="KW-1133">Transmembrane helix</keyword>